<proteinExistence type="predicted"/>
<sequence length="67" mass="7160">MKRVDTAPLSIQDGLALMIGANLVVLTTLLFAASLSGMPWMGMALIALPPALAGALLCHLRQRERMK</sequence>
<keyword evidence="1" id="KW-0812">Transmembrane</keyword>
<protein>
    <submittedName>
        <fullName evidence="2">Uncharacterized protein</fullName>
    </submittedName>
</protein>
<organism evidence="2 3">
    <name type="scientific">Aeromonas diversa CDC 2478-85</name>
    <dbReference type="NCBI Taxonomy" id="1268237"/>
    <lineage>
        <taxon>Bacteria</taxon>
        <taxon>Pseudomonadati</taxon>
        <taxon>Pseudomonadota</taxon>
        <taxon>Gammaproteobacteria</taxon>
        <taxon>Aeromonadales</taxon>
        <taxon>Aeromonadaceae</taxon>
        <taxon>Aeromonas</taxon>
    </lineage>
</organism>
<name>N9U152_9GAMM</name>
<comment type="caution">
    <text evidence="2">The sequence shown here is derived from an EMBL/GenBank/DDBJ whole genome shotgun (WGS) entry which is preliminary data.</text>
</comment>
<keyword evidence="3" id="KW-1185">Reference proteome</keyword>
<dbReference type="PATRIC" id="fig|1268237.3.peg.1913"/>
<evidence type="ECO:0000313" key="3">
    <source>
        <dbReference type="Proteomes" id="UP000023775"/>
    </source>
</evidence>
<gene>
    <name evidence="2" type="ORF">G114_09735</name>
</gene>
<reference evidence="2 3" key="1">
    <citation type="journal article" date="2013" name="Genome Announc.">
        <title>Draft Genome Sequence of the Aeromonas diversa Type Strain.</title>
        <authorList>
            <person name="Farfan M."/>
            <person name="Spataro N."/>
            <person name="Sanglas A."/>
            <person name="Albarral V."/>
            <person name="Loren J.G."/>
            <person name="Bosch E."/>
            <person name="Fuste M.C."/>
        </authorList>
    </citation>
    <scope>NUCLEOTIDE SEQUENCE [LARGE SCALE GENOMIC DNA]</scope>
    <source>
        <strain evidence="2 3">2478-85</strain>
    </source>
</reference>
<dbReference type="RefSeq" id="WP_005352573.1">
    <property type="nucleotide sequence ID" value="NZ_APVG01000022.1"/>
</dbReference>
<keyword evidence="1" id="KW-1133">Transmembrane helix</keyword>
<keyword evidence="1" id="KW-0472">Membrane</keyword>
<dbReference type="EMBL" id="APVG01000022">
    <property type="protein sequence ID" value="ENY72045.1"/>
    <property type="molecule type" value="Genomic_DNA"/>
</dbReference>
<dbReference type="Proteomes" id="UP000023775">
    <property type="component" value="Unassembled WGS sequence"/>
</dbReference>
<evidence type="ECO:0000313" key="2">
    <source>
        <dbReference type="EMBL" id="ENY72045.1"/>
    </source>
</evidence>
<feature type="transmembrane region" description="Helical" evidence="1">
    <location>
        <begin position="40"/>
        <end position="60"/>
    </location>
</feature>
<accession>N9U152</accession>
<evidence type="ECO:0000256" key="1">
    <source>
        <dbReference type="SAM" id="Phobius"/>
    </source>
</evidence>
<dbReference type="AlphaFoldDB" id="N9U152"/>
<feature type="transmembrane region" description="Helical" evidence="1">
    <location>
        <begin position="15"/>
        <end position="34"/>
    </location>
</feature>